<accession>A0ABD0TK80</accession>
<dbReference type="AlphaFoldDB" id="A0ABD0TK80"/>
<gene>
    <name evidence="2" type="ORF">ABMA28_011659</name>
</gene>
<proteinExistence type="predicted"/>
<feature type="domain" description="Mos1 transposase HTH" evidence="1">
    <location>
        <begin position="3"/>
        <end position="49"/>
    </location>
</feature>
<dbReference type="InterPro" id="IPR036397">
    <property type="entry name" value="RNaseH_sf"/>
</dbReference>
<dbReference type="PANTHER" id="PTHR46060:SF1">
    <property type="entry name" value="MARINER MOS1 TRANSPOSASE-LIKE PROTEIN"/>
    <property type="match status" value="1"/>
</dbReference>
<comment type="caution">
    <text evidence="2">The sequence shown here is derived from an EMBL/GenBank/DDBJ whole genome shotgun (WGS) entry which is preliminary data.</text>
</comment>
<dbReference type="EMBL" id="JBEDNZ010000003">
    <property type="protein sequence ID" value="KAL0849695.1"/>
    <property type="molecule type" value="Genomic_DNA"/>
</dbReference>
<dbReference type="Gene3D" id="1.10.10.1450">
    <property type="match status" value="1"/>
</dbReference>
<evidence type="ECO:0000259" key="1">
    <source>
        <dbReference type="Pfam" id="PF17906"/>
    </source>
</evidence>
<dbReference type="InterPro" id="IPR041426">
    <property type="entry name" value="Mos1_HTH"/>
</dbReference>
<organism evidence="2 3">
    <name type="scientific">Loxostege sticticalis</name>
    <name type="common">Beet webworm moth</name>
    <dbReference type="NCBI Taxonomy" id="481309"/>
    <lineage>
        <taxon>Eukaryota</taxon>
        <taxon>Metazoa</taxon>
        <taxon>Ecdysozoa</taxon>
        <taxon>Arthropoda</taxon>
        <taxon>Hexapoda</taxon>
        <taxon>Insecta</taxon>
        <taxon>Pterygota</taxon>
        <taxon>Neoptera</taxon>
        <taxon>Endopterygota</taxon>
        <taxon>Lepidoptera</taxon>
        <taxon>Glossata</taxon>
        <taxon>Ditrysia</taxon>
        <taxon>Pyraloidea</taxon>
        <taxon>Crambidae</taxon>
        <taxon>Pyraustinae</taxon>
        <taxon>Loxostege</taxon>
    </lineage>
</organism>
<dbReference type="InterPro" id="IPR052709">
    <property type="entry name" value="Transposase-MT_Hybrid"/>
</dbReference>
<dbReference type="PANTHER" id="PTHR46060">
    <property type="entry name" value="MARINER MOS1 TRANSPOSASE-LIKE PROTEIN"/>
    <property type="match status" value="1"/>
</dbReference>
<protein>
    <recommendedName>
        <fullName evidence="1">Mos1 transposase HTH domain-containing protein</fullName>
    </recommendedName>
</protein>
<dbReference type="Gene3D" id="3.30.420.10">
    <property type="entry name" value="Ribonuclease H-like superfamily/Ribonuclease H"/>
    <property type="match status" value="1"/>
</dbReference>
<dbReference type="Pfam" id="PF17906">
    <property type="entry name" value="HTH_48"/>
    <property type="match status" value="1"/>
</dbReference>
<name>A0ABD0TK80_LOXSC</name>
<evidence type="ECO:0000313" key="3">
    <source>
        <dbReference type="Proteomes" id="UP001549921"/>
    </source>
</evidence>
<evidence type="ECO:0000313" key="2">
    <source>
        <dbReference type="EMBL" id="KAL0849695.1"/>
    </source>
</evidence>
<sequence length="349" mass="40211">MEKNEIRAVIKYLCLKKMSTKDIHSDLVETLGDSSPPYSTVARWAKEFKLGRTSTEDEHREGRPSTSLTAENVKKVEEVVLEDRRVTIRHVAEVTGISYGSIQRILANELHMRKVSARWVPKMLNDEQKKKRVDMSRANLEKFQADKDNFLSRFVTMDETWIHHFDPETKQQSMTWKRSDEPTPKKFKVSSSAGKVMASVFWDAEGIIMVDYLEKGATITGSYYAEQIRRLREAIKEKRRGKLRAGVLFHQDNAPVHKAAIAMAAIQEAGFELVEHPPYSPDLAPSDFYLFPRLKEHLRGKKFDDDSDVMAAVEDFFQSQDKDFFSKGILGLEKRWTKCIDLLGDYVEK</sequence>
<reference evidence="2 3" key="1">
    <citation type="submission" date="2024-06" db="EMBL/GenBank/DDBJ databases">
        <title>A chromosome-level genome assembly of beet webworm, Loxostege sticticalis.</title>
        <authorList>
            <person name="Zhang Y."/>
        </authorList>
    </citation>
    <scope>NUCLEOTIDE SEQUENCE [LARGE SCALE GENOMIC DNA]</scope>
    <source>
        <strain evidence="2">AQ028</strain>
        <tissue evidence="2">Male pupae</tissue>
    </source>
</reference>
<dbReference type="Proteomes" id="UP001549921">
    <property type="component" value="Unassembled WGS sequence"/>
</dbReference>
<dbReference type="InterPro" id="IPR001888">
    <property type="entry name" value="Transposase_1"/>
</dbReference>
<dbReference type="Pfam" id="PF01359">
    <property type="entry name" value="Transposase_1"/>
    <property type="match status" value="1"/>
</dbReference>